<dbReference type="Gene3D" id="3.40.50.300">
    <property type="entry name" value="P-loop containing nucleotide triphosphate hydrolases"/>
    <property type="match status" value="2"/>
</dbReference>
<dbReference type="GO" id="GO:0003677">
    <property type="term" value="F:DNA binding"/>
    <property type="evidence" value="ECO:0007669"/>
    <property type="project" value="InterPro"/>
</dbReference>
<gene>
    <name evidence="3" type="ORF">CYK18_07850</name>
</gene>
<dbReference type="GO" id="GO:0005524">
    <property type="term" value="F:ATP binding"/>
    <property type="evidence" value="ECO:0007669"/>
    <property type="project" value="UniProtKB-UniRule"/>
</dbReference>
<dbReference type="PANTHER" id="PTHR30121:SF6">
    <property type="entry name" value="SLR6007 PROTEIN"/>
    <property type="match status" value="1"/>
</dbReference>
<keyword evidence="1" id="KW-0067">ATP-binding</keyword>
<evidence type="ECO:0000313" key="3">
    <source>
        <dbReference type="EMBL" id="PLA59982.1"/>
    </source>
</evidence>
<feature type="domain" description="FtsK" evidence="2">
    <location>
        <begin position="16"/>
        <end position="186"/>
    </location>
</feature>
<dbReference type="InterPro" id="IPR051162">
    <property type="entry name" value="T4SS_component"/>
</dbReference>
<sequence>MVTSVINAVLDTELLSRGIYFPRSIDLKKPHLAIFGSSGSGKTYASQLFLAKAVLNSAKLVVADFKGDLEFSFLENQEHFYRFERVGLFFDFVSDTLLKNRQSGQDKSRSLIICFIDEMSAYFTMLEKKERDIRIRQLSRILMLGRSFNIHVWISQQRPDAEYFGKSRENIHNILLLGSFSKEVLSMLLSDDKDVVSRRQSRGKGYLISSGETTKEIVVPRYNVAKVQSKILEGMYKSGNSEAVDSE</sequence>
<reference evidence="3 4" key="1">
    <citation type="submission" date="2017-12" db="EMBL/GenBank/DDBJ databases">
        <title>Phylogenetic diversity of female urinary microbiome.</title>
        <authorList>
            <person name="Thomas-White K."/>
            <person name="Wolfe A.J."/>
        </authorList>
    </citation>
    <scope>NUCLEOTIDE SEQUENCE [LARGE SCALE GENOMIC DNA]</scope>
    <source>
        <strain evidence="3 4">UMB1341</strain>
    </source>
</reference>
<dbReference type="EMBL" id="PKIE01000005">
    <property type="protein sequence ID" value="PLA59982.1"/>
    <property type="molecule type" value="Genomic_DNA"/>
</dbReference>
<dbReference type="SUPFAM" id="SSF52540">
    <property type="entry name" value="P-loop containing nucleoside triphosphate hydrolases"/>
    <property type="match status" value="1"/>
</dbReference>
<dbReference type="Pfam" id="PF01935">
    <property type="entry name" value="DUF87"/>
    <property type="match status" value="1"/>
</dbReference>
<dbReference type="Proteomes" id="UP000234971">
    <property type="component" value="Unassembled WGS sequence"/>
</dbReference>
<evidence type="ECO:0000256" key="1">
    <source>
        <dbReference type="PROSITE-ProRule" id="PRU00289"/>
    </source>
</evidence>
<dbReference type="AlphaFoldDB" id="A0A2I1YYL0"/>
<dbReference type="InterPro" id="IPR002789">
    <property type="entry name" value="HerA_central"/>
</dbReference>
<keyword evidence="3" id="KW-0131">Cell cycle</keyword>
<dbReference type="InterPro" id="IPR027417">
    <property type="entry name" value="P-loop_NTPase"/>
</dbReference>
<name>A0A2I1YYL0_STRMT</name>
<dbReference type="PANTHER" id="PTHR30121">
    <property type="entry name" value="UNCHARACTERIZED PROTEIN YJGR-RELATED"/>
    <property type="match status" value="1"/>
</dbReference>
<protein>
    <submittedName>
        <fullName evidence="3">Cell division protein FtsK</fullName>
    </submittedName>
</protein>
<evidence type="ECO:0000259" key="2">
    <source>
        <dbReference type="PROSITE" id="PS50901"/>
    </source>
</evidence>
<dbReference type="CDD" id="cd01127">
    <property type="entry name" value="TrwB_TraG_TraD_VirD4"/>
    <property type="match status" value="1"/>
</dbReference>
<feature type="binding site" evidence="1">
    <location>
        <begin position="36"/>
        <end position="43"/>
    </location>
    <ligand>
        <name>ATP</name>
        <dbReference type="ChEBI" id="CHEBI:30616"/>
    </ligand>
</feature>
<dbReference type="PROSITE" id="PS50901">
    <property type="entry name" value="FTSK"/>
    <property type="match status" value="1"/>
</dbReference>
<organism evidence="3 4">
    <name type="scientific">Streptococcus mitis</name>
    <dbReference type="NCBI Taxonomy" id="28037"/>
    <lineage>
        <taxon>Bacteria</taxon>
        <taxon>Bacillati</taxon>
        <taxon>Bacillota</taxon>
        <taxon>Bacilli</taxon>
        <taxon>Lactobacillales</taxon>
        <taxon>Streptococcaceae</taxon>
        <taxon>Streptococcus</taxon>
        <taxon>Streptococcus mitis group</taxon>
    </lineage>
</organism>
<accession>A0A2I1YYL0</accession>
<evidence type="ECO:0000313" key="4">
    <source>
        <dbReference type="Proteomes" id="UP000234971"/>
    </source>
</evidence>
<keyword evidence="3" id="KW-0132">Cell division</keyword>
<dbReference type="InterPro" id="IPR002543">
    <property type="entry name" value="FtsK_dom"/>
</dbReference>
<dbReference type="GO" id="GO:0051301">
    <property type="term" value="P:cell division"/>
    <property type="evidence" value="ECO:0007669"/>
    <property type="project" value="UniProtKB-KW"/>
</dbReference>
<comment type="caution">
    <text evidence="3">The sequence shown here is derived from an EMBL/GenBank/DDBJ whole genome shotgun (WGS) entry which is preliminary data.</text>
</comment>
<keyword evidence="1" id="KW-0547">Nucleotide-binding</keyword>
<proteinExistence type="predicted"/>